<dbReference type="Pfam" id="PF18142">
    <property type="entry name" value="SLATT_fungal"/>
    <property type="match status" value="1"/>
</dbReference>
<evidence type="ECO:0000313" key="5">
    <source>
        <dbReference type="Proteomes" id="UP001273166"/>
    </source>
</evidence>
<feature type="compositionally biased region" description="Basic residues" evidence="1">
    <location>
        <begin position="319"/>
        <end position="329"/>
    </location>
</feature>
<feature type="region of interest" description="Disordered" evidence="1">
    <location>
        <begin position="56"/>
        <end position="77"/>
    </location>
</feature>
<protein>
    <recommendedName>
        <fullName evidence="3">SMODS and SLOG-associating 2TM effector domain-containing protein</fullName>
    </recommendedName>
</protein>
<feature type="transmembrane region" description="Helical" evidence="2">
    <location>
        <begin position="205"/>
        <end position="227"/>
    </location>
</feature>
<keyword evidence="5" id="KW-1185">Reference proteome</keyword>
<dbReference type="PANTHER" id="PTHR38793:SF3">
    <property type="entry name" value="SMODS AND SLOG-ASSOCIATING 2TM EFFECTOR DOMAIN-CONTAINING PROTEIN"/>
    <property type="match status" value="1"/>
</dbReference>
<feature type="compositionally biased region" description="Low complexity" evidence="1">
    <location>
        <begin position="16"/>
        <end position="42"/>
    </location>
</feature>
<keyword evidence="2" id="KW-0472">Membrane</keyword>
<evidence type="ECO:0000256" key="1">
    <source>
        <dbReference type="SAM" id="MobiDB-lite"/>
    </source>
</evidence>
<feature type="transmembrane region" description="Helical" evidence="2">
    <location>
        <begin position="177"/>
        <end position="199"/>
    </location>
</feature>
<gene>
    <name evidence="4" type="ORF">B0T15DRAFT_510158</name>
</gene>
<dbReference type="AlphaFoldDB" id="A0AAJ0GVC3"/>
<comment type="caution">
    <text evidence="4">The sequence shown here is derived from an EMBL/GenBank/DDBJ whole genome shotgun (WGS) entry which is preliminary data.</text>
</comment>
<organism evidence="4 5">
    <name type="scientific">Chaetomium strumarium</name>
    <dbReference type="NCBI Taxonomy" id="1170767"/>
    <lineage>
        <taxon>Eukaryota</taxon>
        <taxon>Fungi</taxon>
        <taxon>Dikarya</taxon>
        <taxon>Ascomycota</taxon>
        <taxon>Pezizomycotina</taxon>
        <taxon>Sordariomycetes</taxon>
        <taxon>Sordariomycetidae</taxon>
        <taxon>Sordariales</taxon>
        <taxon>Chaetomiaceae</taxon>
        <taxon>Chaetomium</taxon>
    </lineage>
</organism>
<evidence type="ECO:0000313" key="4">
    <source>
        <dbReference type="EMBL" id="KAK3306816.1"/>
    </source>
</evidence>
<proteinExistence type="predicted"/>
<keyword evidence="2" id="KW-0812">Transmembrane</keyword>
<feature type="region of interest" description="Disordered" evidence="1">
    <location>
        <begin position="291"/>
        <end position="329"/>
    </location>
</feature>
<dbReference type="RefSeq" id="XP_062722596.1">
    <property type="nucleotide sequence ID" value="XM_062867842.1"/>
</dbReference>
<name>A0AAJ0GVC3_9PEZI</name>
<keyword evidence="2" id="KW-1133">Transmembrane helix</keyword>
<evidence type="ECO:0000256" key="2">
    <source>
        <dbReference type="SAM" id="Phobius"/>
    </source>
</evidence>
<dbReference type="EMBL" id="JAUDZG010000003">
    <property type="protein sequence ID" value="KAK3306816.1"/>
    <property type="molecule type" value="Genomic_DNA"/>
</dbReference>
<feature type="domain" description="SMODS and SLOG-associating 2TM effector" evidence="3">
    <location>
        <begin position="165"/>
        <end position="284"/>
    </location>
</feature>
<accession>A0AAJ0GVC3</accession>
<dbReference type="InterPro" id="IPR041622">
    <property type="entry name" value="SLATT_fungi"/>
</dbReference>
<reference evidence="4" key="1">
    <citation type="journal article" date="2023" name="Mol. Phylogenet. Evol.">
        <title>Genome-scale phylogeny and comparative genomics of the fungal order Sordariales.</title>
        <authorList>
            <person name="Hensen N."/>
            <person name="Bonometti L."/>
            <person name="Westerberg I."/>
            <person name="Brannstrom I.O."/>
            <person name="Guillou S."/>
            <person name="Cros-Aarteil S."/>
            <person name="Calhoun S."/>
            <person name="Haridas S."/>
            <person name="Kuo A."/>
            <person name="Mondo S."/>
            <person name="Pangilinan J."/>
            <person name="Riley R."/>
            <person name="LaButti K."/>
            <person name="Andreopoulos B."/>
            <person name="Lipzen A."/>
            <person name="Chen C."/>
            <person name="Yan M."/>
            <person name="Daum C."/>
            <person name="Ng V."/>
            <person name="Clum A."/>
            <person name="Steindorff A."/>
            <person name="Ohm R.A."/>
            <person name="Martin F."/>
            <person name="Silar P."/>
            <person name="Natvig D.O."/>
            <person name="Lalanne C."/>
            <person name="Gautier V."/>
            <person name="Ament-Velasquez S.L."/>
            <person name="Kruys A."/>
            <person name="Hutchinson M.I."/>
            <person name="Powell A.J."/>
            <person name="Barry K."/>
            <person name="Miller A.N."/>
            <person name="Grigoriev I.V."/>
            <person name="Debuchy R."/>
            <person name="Gladieux P."/>
            <person name="Hiltunen Thoren M."/>
            <person name="Johannesson H."/>
        </authorList>
    </citation>
    <scope>NUCLEOTIDE SEQUENCE</scope>
    <source>
        <strain evidence="4">CBS 333.67</strain>
    </source>
</reference>
<dbReference type="NCBIfam" id="NF033635">
    <property type="entry name" value="SLATT_fungal"/>
    <property type="match status" value="1"/>
</dbReference>
<reference evidence="4" key="2">
    <citation type="submission" date="2023-06" db="EMBL/GenBank/DDBJ databases">
        <authorList>
            <consortium name="Lawrence Berkeley National Laboratory"/>
            <person name="Mondo S.J."/>
            <person name="Hensen N."/>
            <person name="Bonometti L."/>
            <person name="Westerberg I."/>
            <person name="Brannstrom I.O."/>
            <person name="Guillou S."/>
            <person name="Cros-Aarteil S."/>
            <person name="Calhoun S."/>
            <person name="Haridas S."/>
            <person name="Kuo A."/>
            <person name="Pangilinan J."/>
            <person name="Riley R."/>
            <person name="Labutti K."/>
            <person name="Andreopoulos B."/>
            <person name="Lipzen A."/>
            <person name="Chen C."/>
            <person name="Yanf M."/>
            <person name="Daum C."/>
            <person name="Ng V."/>
            <person name="Clum A."/>
            <person name="Steindorff A."/>
            <person name="Ohm R."/>
            <person name="Martin F."/>
            <person name="Silar P."/>
            <person name="Natvig D."/>
            <person name="Lalanne C."/>
            <person name="Gautier V."/>
            <person name="Ament-Velasquez S.L."/>
            <person name="Kruys A."/>
            <person name="Hutchinson M.I."/>
            <person name="Powell A.J."/>
            <person name="Barry K."/>
            <person name="Miller A.N."/>
            <person name="Grigoriev I.V."/>
            <person name="Debuchy R."/>
            <person name="Gladieux P."/>
            <person name="Thoren M.H."/>
            <person name="Johannesson H."/>
        </authorList>
    </citation>
    <scope>NUCLEOTIDE SEQUENCE</scope>
    <source>
        <strain evidence="4">CBS 333.67</strain>
    </source>
</reference>
<evidence type="ECO:0000259" key="3">
    <source>
        <dbReference type="Pfam" id="PF18142"/>
    </source>
</evidence>
<sequence>MPASPDSKVQPLPPQVHTTVTEVPPAVAPEPTTNTTTTTTTHLKPTAAILDHAYDRDFKQPNPNPPSNNPSQSDVGLGSLGVVGVGVGAGGGGSVLPRADTELSWGAPAGLHIRGLNDENLVIFRRAVGINSTLVAGPGPGSSSTDPASLEEGRRRAEGIYAAALSAVRRKTWSYHFLSWLINACHFVQIIIGASLTALGPSAGSHVVVITLLGAINTVIAGVLALIKGQGLPDRLYHDRAEYRRLQDWIEQTEALLAVGIIGRDRKEVGVLVQTAFKKYNAAMQCVESNLPENYTHPPESEQLSVAGSRKGSPSPSGHHGRSPGPYHR</sequence>
<feature type="region of interest" description="Disordered" evidence="1">
    <location>
        <begin position="1"/>
        <end position="44"/>
    </location>
</feature>
<dbReference type="GeneID" id="87886671"/>
<dbReference type="Proteomes" id="UP001273166">
    <property type="component" value="Unassembled WGS sequence"/>
</dbReference>
<feature type="compositionally biased region" description="Low complexity" evidence="1">
    <location>
        <begin position="308"/>
        <end position="318"/>
    </location>
</feature>
<dbReference type="PANTHER" id="PTHR38793">
    <property type="entry name" value="SLATT_FUNGAL DOMAIN-CONTAINING PROTEIN-RELATED"/>
    <property type="match status" value="1"/>
</dbReference>